<dbReference type="EMBL" id="JASPKY010000013">
    <property type="protein sequence ID" value="KAK9753520.1"/>
    <property type="molecule type" value="Genomic_DNA"/>
</dbReference>
<sequence length="131" mass="15014">MTCDRFTEWYRDDFMSEVKEFRKRRKKTGEVLLIMDNAPFHPIDKPENEESVDTQSTDKDDNLQGITNILPSIPGFSHCDEADTQSTDKDDNLQGITNILPSIPGFSHCDEADVKAWLDNDNDPGYQIMKD</sequence>
<protein>
    <recommendedName>
        <fullName evidence="4">Transposase</fullName>
    </recommendedName>
</protein>
<proteinExistence type="predicted"/>
<accession>A0AAW1N4U9</accession>
<comment type="caution">
    <text evidence="2">The sequence shown here is derived from an EMBL/GenBank/DDBJ whole genome shotgun (WGS) entry which is preliminary data.</text>
</comment>
<evidence type="ECO:0000256" key="1">
    <source>
        <dbReference type="SAM" id="MobiDB-lite"/>
    </source>
</evidence>
<gene>
    <name evidence="2" type="ORF">QE152_g2034</name>
</gene>
<name>A0AAW1N4U9_POPJA</name>
<feature type="region of interest" description="Disordered" evidence="1">
    <location>
        <begin position="37"/>
        <end position="92"/>
    </location>
</feature>
<reference evidence="2 3" key="1">
    <citation type="journal article" date="2024" name="BMC Genomics">
        <title>De novo assembly and annotation of Popillia japonica's genome with initial clues to its potential as an invasive pest.</title>
        <authorList>
            <person name="Cucini C."/>
            <person name="Boschi S."/>
            <person name="Funari R."/>
            <person name="Cardaioli E."/>
            <person name="Iannotti N."/>
            <person name="Marturano G."/>
            <person name="Paoli F."/>
            <person name="Bruttini M."/>
            <person name="Carapelli A."/>
            <person name="Frati F."/>
            <person name="Nardi F."/>
        </authorList>
    </citation>
    <scope>NUCLEOTIDE SEQUENCE [LARGE SCALE GENOMIC DNA]</scope>
    <source>
        <strain evidence="2">DMR45628</strain>
    </source>
</reference>
<dbReference type="AlphaFoldDB" id="A0AAW1N4U9"/>
<evidence type="ECO:0008006" key="4">
    <source>
        <dbReference type="Google" id="ProtNLM"/>
    </source>
</evidence>
<organism evidence="2 3">
    <name type="scientific">Popillia japonica</name>
    <name type="common">Japanese beetle</name>
    <dbReference type="NCBI Taxonomy" id="7064"/>
    <lineage>
        <taxon>Eukaryota</taxon>
        <taxon>Metazoa</taxon>
        <taxon>Ecdysozoa</taxon>
        <taxon>Arthropoda</taxon>
        <taxon>Hexapoda</taxon>
        <taxon>Insecta</taxon>
        <taxon>Pterygota</taxon>
        <taxon>Neoptera</taxon>
        <taxon>Endopterygota</taxon>
        <taxon>Coleoptera</taxon>
        <taxon>Polyphaga</taxon>
        <taxon>Scarabaeiformia</taxon>
        <taxon>Scarabaeidae</taxon>
        <taxon>Rutelinae</taxon>
        <taxon>Popillia</taxon>
    </lineage>
</organism>
<evidence type="ECO:0000313" key="2">
    <source>
        <dbReference type="EMBL" id="KAK9753520.1"/>
    </source>
</evidence>
<feature type="compositionally biased region" description="Basic and acidic residues" evidence="1">
    <location>
        <begin position="78"/>
        <end position="92"/>
    </location>
</feature>
<keyword evidence="3" id="KW-1185">Reference proteome</keyword>
<dbReference type="Proteomes" id="UP001458880">
    <property type="component" value="Unassembled WGS sequence"/>
</dbReference>
<evidence type="ECO:0000313" key="3">
    <source>
        <dbReference type="Proteomes" id="UP001458880"/>
    </source>
</evidence>